<dbReference type="Proteomes" id="UP000029445">
    <property type="component" value="Chromosome 4"/>
</dbReference>
<sequence>MAEGIELKPLGASAPPLPPRHPDTAPGSLGKAYRSAEEKAKAMIHLQQDAGLDAISVWALVLSSWFAILATPLLLFPRILIFFSQTPPPIVPFSSSSAANAAAAARENHYDTLTPLEYTLCLSLSLGLIAMSLVSLFILVPTYTPPSANPSRTPLLGILVGLTTISGAVLWNAGGLGGLGVFVGGGNVFVAIWGWWVIVFGGGRGKITKKQHKHNTPERLRKL</sequence>
<feature type="transmembrane region" description="Helical" evidence="2">
    <location>
        <begin position="155"/>
        <end position="173"/>
    </location>
</feature>
<dbReference type="VEuPathDB" id="FungiDB:CNBG_0131"/>
<dbReference type="HOGENOM" id="CLU_1240087_0_0_1"/>
<evidence type="ECO:0000256" key="2">
    <source>
        <dbReference type="SAM" id="Phobius"/>
    </source>
</evidence>
<evidence type="ECO:0000313" key="4">
    <source>
        <dbReference type="Proteomes" id="UP000029445"/>
    </source>
</evidence>
<keyword evidence="2" id="KW-0472">Membrane</keyword>
<dbReference type="OrthoDB" id="2575749at2759"/>
<feature type="region of interest" description="Disordered" evidence="1">
    <location>
        <begin position="1"/>
        <end position="30"/>
    </location>
</feature>
<feature type="transmembrane region" description="Helical" evidence="2">
    <location>
        <begin position="179"/>
        <end position="203"/>
    </location>
</feature>
<dbReference type="AlphaFoldDB" id="A0A095E9M0"/>
<keyword evidence="2" id="KW-0812">Transmembrane</keyword>
<proteinExistence type="predicted"/>
<dbReference type="KEGG" id="cdeu:CNBG_0131"/>
<reference evidence="3 4" key="1">
    <citation type="journal article" date="2011" name="MBio">
        <title>Genome variation in Cryptococcus gattii, an emerging pathogen of immunocompetent hosts.</title>
        <authorList>
            <person name="D'Souza C.A."/>
            <person name="Kronstad J.W."/>
            <person name="Taylor G."/>
            <person name="Warren R."/>
            <person name="Yuen M."/>
            <person name="Hu G."/>
            <person name="Jung W.H."/>
            <person name="Sham A."/>
            <person name="Kidd S.E."/>
            <person name="Tangen K."/>
            <person name="Lee N."/>
            <person name="Zeilmaker T."/>
            <person name="Sawkins J."/>
            <person name="McVicker G."/>
            <person name="Shah S."/>
            <person name="Gnerre S."/>
            <person name="Griggs A."/>
            <person name="Zeng Q."/>
            <person name="Bartlett K."/>
            <person name="Li W."/>
            <person name="Wang X."/>
            <person name="Heitman J."/>
            <person name="Stajich J.E."/>
            <person name="Fraser J.A."/>
            <person name="Meyer W."/>
            <person name="Carter D."/>
            <person name="Schein J."/>
            <person name="Krzywinski M."/>
            <person name="Kwon-Chung K.J."/>
            <person name="Varma A."/>
            <person name="Wang J."/>
            <person name="Brunham R."/>
            <person name="Fyfe M."/>
            <person name="Ouellette B.F."/>
            <person name="Siddiqui A."/>
            <person name="Marra M."/>
            <person name="Jones S."/>
            <person name="Holt R."/>
            <person name="Birren B.W."/>
            <person name="Galagan J.E."/>
            <person name="Cuomo C.A."/>
        </authorList>
    </citation>
    <scope>NUCLEOTIDE SEQUENCE [LARGE SCALE GENOMIC DNA]</scope>
    <source>
        <strain evidence="3 4">R265</strain>
    </source>
</reference>
<gene>
    <name evidence="3" type="ORF">CNBG_0131</name>
</gene>
<feature type="transmembrane region" description="Helical" evidence="2">
    <location>
        <begin position="122"/>
        <end position="143"/>
    </location>
</feature>
<accession>A0A095E9M0</accession>
<reference evidence="3 4" key="2">
    <citation type="journal article" date="2018" name="Proc. Natl. Acad. Sci.">
        <title>RNAi is a critical determinant of centromere evolution in closely related fungi.</title>
        <authorList>
            <person name="Yadav V."/>
            <person name="Sun S."/>
            <person name="Billmyre R.B."/>
            <person name="Thimmappa B.C."/>
            <person name="Shea T."/>
            <person name="Lintner R."/>
            <person name="Bakkeren G."/>
            <person name="Cuomo C.A."/>
            <person name="Heitman J."/>
            <person name="Sanyal K."/>
        </authorList>
    </citation>
    <scope>NUCLEOTIDE SEQUENCE [LARGE SCALE GENOMIC DNA]</scope>
    <source>
        <strain evidence="3 4">R265</strain>
    </source>
</reference>
<keyword evidence="2" id="KW-1133">Transmembrane helix</keyword>
<dbReference type="OMA" id="TPLESFM"/>
<evidence type="ECO:0000256" key="1">
    <source>
        <dbReference type="SAM" id="MobiDB-lite"/>
    </source>
</evidence>
<keyword evidence="4" id="KW-1185">Reference proteome</keyword>
<dbReference type="STRING" id="294750.A0A095E9M0"/>
<evidence type="ECO:0000313" key="3">
    <source>
        <dbReference type="EMBL" id="KGB74293.1"/>
    </source>
</evidence>
<dbReference type="GeneID" id="88176381"/>
<organism evidence="3 4">
    <name type="scientific">Cryptococcus deuterogattii (strain R265)</name>
    <name type="common">Cryptococcus gattii VGII (strain R265)</name>
    <dbReference type="NCBI Taxonomy" id="294750"/>
    <lineage>
        <taxon>Eukaryota</taxon>
        <taxon>Fungi</taxon>
        <taxon>Dikarya</taxon>
        <taxon>Basidiomycota</taxon>
        <taxon>Agaricomycotina</taxon>
        <taxon>Tremellomycetes</taxon>
        <taxon>Tremellales</taxon>
        <taxon>Cryptococcaceae</taxon>
        <taxon>Cryptococcus</taxon>
        <taxon>Cryptococcus gattii species complex</taxon>
    </lineage>
</organism>
<protein>
    <submittedName>
        <fullName evidence="3">Uncharacterized protein</fullName>
    </submittedName>
</protein>
<dbReference type="EMBL" id="CP025762">
    <property type="protein sequence ID" value="KGB74293.1"/>
    <property type="molecule type" value="Genomic_DNA"/>
</dbReference>
<feature type="transmembrane region" description="Helical" evidence="2">
    <location>
        <begin position="57"/>
        <end position="83"/>
    </location>
</feature>
<name>A0A095E9M0_CRYD2</name>
<dbReference type="RefSeq" id="XP_062880297.1">
    <property type="nucleotide sequence ID" value="XM_063024227.1"/>
</dbReference>